<gene>
    <name evidence="2" type="ORF">TeGR_g322</name>
</gene>
<feature type="transmembrane region" description="Helical" evidence="1">
    <location>
        <begin position="597"/>
        <end position="618"/>
    </location>
</feature>
<dbReference type="PANTHER" id="PTHR11319">
    <property type="entry name" value="G PROTEIN-COUPLED RECEPTOR-RELATED"/>
    <property type="match status" value="1"/>
</dbReference>
<feature type="transmembrane region" description="Helical" evidence="1">
    <location>
        <begin position="520"/>
        <end position="537"/>
    </location>
</feature>
<name>A0ABQ6N7N5_9STRA</name>
<evidence type="ECO:0000313" key="2">
    <source>
        <dbReference type="EMBL" id="GMI41989.1"/>
    </source>
</evidence>
<feature type="transmembrane region" description="Helical" evidence="1">
    <location>
        <begin position="493"/>
        <end position="514"/>
    </location>
</feature>
<protein>
    <recommendedName>
        <fullName evidence="4">Tyrosine-protein kinase ephrin type A/B receptor-like domain-containing protein</fullName>
    </recommendedName>
</protein>
<feature type="transmembrane region" description="Helical" evidence="1">
    <location>
        <begin position="544"/>
        <end position="566"/>
    </location>
</feature>
<evidence type="ECO:0008006" key="4">
    <source>
        <dbReference type="Google" id="ProtNLM"/>
    </source>
</evidence>
<dbReference type="SUPFAM" id="SSF57184">
    <property type="entry name" value="Growth factor receptor domain"/>
    <property type="match status" value="1"/>
</dbReference>
<keyword evidence="3" id="KW-1185">Reference proteome</keyword>
<sequence length="763" mass="81200">MASLYSDEILFFHLADGENDGQLGKDDAVHAVPAIFGDLNDESMVECLSKSHRADQDYDGNWIKDVALDIDDLQYLMIKPGFLPPLSSAAPVVTTFTADESFAVPLTLRDSTGTDITVPLVDGEVLGFAAVARKHEEESKYNHVAEHTITGSIEFDTKAPAHSSITAHFVNIPWADNYEVEVTFNGVPLLETPFSIAIVAAEADPSTCTASLSSSLMSGEALTATVSVFDEFRNPIDDPSSTLSYWLNDDTTPIAMTGSTLTTPVYTSGRQLLHIAVNGVEIGGSPYSFSLSGDLICAPGFTPVDSSCERCGNGFVKPETSSAPCSACVSFVAGSVDTDPVLTPDSAASCICATGFVLSESACKPCPEGTECSRPGVSVHSLPLQPGHWRSSNVSMEVLQCGELEACTGNGTSACAEGHRGPLCELCQEGWATADGLCVDCGVGGTGKLNGALGVVGLVTVMLGACVYLQIVSMLEVSLDIKFPSIMNKATRVGSASNVNFMGLAPVGCVGLRLNQDEKMLGFTAVLLALGAAAALLRKNGLVLQAYLVVISFLLPTTTSMIFSTFPCLELDTGERWLLADKSIDCDGGSHVVMVAYAWVMVILFCVGVPGGCFLLLWQAQSKIKAPEEVRKKDKSLDSIRSLFDNYKPDCWYWEPVEMTRRIFMTGFLVVLARGSYAQIVFCVLVTMVALSLLTTRLPFHKGGNNAVAQAMLWQTAVTLLLCVLVKSEAELGGEGELGVDAVDVMMILAQVSRDSPPPCNQH</sequence>
<keyword evidence="1" id="KW-1133">Transmembrane helix</keyword>
<dbReference type="EMBL" id="BRYB01002257">
    <property type="protein sequence ID" value="GMI41989.1"/>
    <property type="molecule type" value="Genomic_DNA"/>
</dbReference>
<dbReference type="PANTHER" id="PTHR11319:SF35">
    <property type="entry name" value="OUTER MEMBRANE PROTEIN PMPC-RELATED"/>
    <property type="match status" value="1"/>
</dbReference>
<organism evidence="2 3">
    <name type="scientific">Tetraparma gracilis</name>
    <dbReference type="NCBI Taxonomy" id="2962635"/>
    <lineage>
        <taxon>Eukaryota</taxon>
        <taxon>Sar</taxon>
        <taxon>Stramenopiles</taxon>
        <taxon>Ochrophyta</taxon>
        <taxon>Bolidophyceae</taxon>
        <taxon>Parmales</taxon>
        <taxon>Triparmaceae</taxon>
        <taxon>Tetraparma</taxon>
    </lineage>
</organism>
<keyword evidence="1" id="KW-0812">Transmembrane</keyword>
<keyword evidence="1" id="KW-0472">Membrane</keyword>
<accession>A0ABQ6N7N5</accession>
<feature type="transmembrane region" description="Helical" evidence="1">
    <location>
        <begin position="707"/>
        <end position="726"/>
    </location>
</feature>
<feature type="transmembrane region" description="Helical" evidence="1">
    <location>
        <begin position="668"/>
        <end position="695"/>
    </location>
</feature>
<feature type="transmembrane region" description="Helical" evidence="1">
    <location>
        <begin position="451"/>
        <end position="472"/>
    </location>
</feature>
<evidence type="ECO:0000256" key="1">
    <source>
        <dbReference type="SAM" id="Phobius"/>
    </source>
</evidence>
<evidence type="ECO:0000313" key="3">
    <source>
        <dbReference type="Proteomes" id="UP001165060"/>
    </source>
</evidence>
<dbReference type="InterPro" id="IPR009030">
    <property type="entry name" value="Growth_fac_rcpt_cys_sf"/>
</dbReference>
<comment type="caution">
    <text evidence="2">The sequence shown here is derived from an EMBL/GenBank/DDBJ whole genome shotgun (WGS) entry which is preliminary data.</text>
</comment>
<proteinExistence type="predicted"/>
<dbReference type="Proteomes" id="UP001165060">
    <property type="component" value="Unassembled WGS sequence"/>
</dbReference>
<reference evidence="2 3" key="1">
    <citation type="journal article" date="2023" name="Commun. Biol.">
        <title>Genome analysis of Parmales, the sister group of diatoms, reveals the evolutionary specialization of diatoms from phago-mixotrophs to photoautotrophs.</title>
        <authorList>
            <person name="Ban H."/>
            <person name="Sato S."/>
            <person name="Yoshikawa S."/>
            <person name="Yamada K."/>
            <person name="Nakamura Y."/>
            <person name="Ichinomiya M."/>
            <person name="Sato N."/>
            <person name="Blanc-Mathieu R."/>
            <person name="Endo H."/>
            <person name="Kuwata A."/>
            <person name="Ogata H."/>
        </authorList>
    </citation>
    <scope>NUCLEOTIDE SEQUENCE [LARGE SCALE GENOMIC DNA]</scope>
</reference>